<keyword evidence="4" id="KW-1185">Reference proteome</keyword>
<dbReference type="InterPro" id="IPR052228">
    <property type="entry name" value="Sec_Metab_Biosynth_Oxidored"/>
</dbReference>
<sequence>MVSLSDVHASNSRISSSLPAGLVAVFVGGTNGIGEPRVYFIGRSQDAGDRILAECKTLNTDGEFTFIKADVSLLSVVDEISRDIKSKEKAINLLFLTAGSPAFGEKTSEGLAFPAVLVHYSRARFIVNLLPLVQRATSLRRVVTVAAGSKESPINPNDYAAANVTPFTIFKLRGHIASVVTLSLETLAKRAPEVTFIHEYPGTVKTGIGRELRGFLSVMKIVLSIIGPWVYIPHEESAERHLFLATSAKYPPRAGTVPDDGSGVPGTTGEAGMDSGVEVKKVLMQLREEGYVEKVWEHTEEEFKRITASVSI</sequence>
<dbReference type="PANTHER" id="PTHR47534">
    <property type="entry name" value="YALI0E05731P"/>
    <property type="match status" value="1"/>
</dbReference>
<gene>
    <name evidence="3" type="ORF">CPB84DRAFT_1813000</name>
</gene>
<dbReference type="PANTHER" id="PTHR47534:SF3">
    <property type="entry name" value="ALCOHOL DEHYDROGENASE-LIKE C-TERMINAL DOMAIN-CONTAINING PROTEIN"/>
    <property type="match status" value="1"/>
</dbReference>
<dbReference type="Gene3D" id="3.40.50.720">
    <property type="entry name" value="NAD(P)-binding Rossmann-like Domain"/>
    <property type="match status" value="1"/>
</dbReference>
<reference evidence="3" key="1">
    <citation type="submission" date="2020-11" db="EMBL/GenBank/DDBJ databases">
        <authorList>
            <consortium name="DOE Joint Genome Institute"/>
            <person name="Ahrendt S."/>
            <person name="Riley R."/>
            <person name="Andreopoulos W."/>
            <person name="LaButti K."/>
            <person name="Pangilinan J."/>
            <person name="Ruiz-duenas F.J."/>
            <person name="Barrasa J.M."/>
            <person name="Sanchez-Garcia M."/>
            <person name="Camarero S."/>
            <person name="Miyauchi S."/>
            <person name="Serrano A."/>
            <person name="Linde D."/>
            <person name="Babiker R."/>
            <person name="Drula E."/>
            <person name="Ayuso-Fernandez I."/>
            <person name="Pacheco R."/>
            <person name="Padilla G."/>
            <person name="Ferreira P."/>
            <person name="Barriuso J."/>
            <person name="Kellner H."/>
            <person name="Castanera R."/>
            <person name="Alfaro M."/>
            <person name="Ramirez L."/>
            <person name="Pisabarro A.G."/>
            <person name="Kuo A."/>
            <person name="Tritt A."/>
            <person name="Lipzen A."/>
            <person name="He G."/>
            <person name="Yan M."/>
            <person name="Ng V."/>
            <person name="Cullen D."/>
            <person name="Martin F."/>
            <person name="Rosso M.-N."/>
            <person name="Henrissat B."/>
            <person name="Hibbett D."/>
            <person name="Martinez A.T."/>
            <person name="Grigoriev I.V."/>
        </authorList>
    </citation>
    <scope>NUCLEOTIDE SEQUENCE</scope>
    <source>
        <strain evidence="3">AH 44721</strain>
    </source>
</reference>
<keyword evidence="1" id="KW-0560">Oxidoreductase</keyword>
<evidence type="ECO:0000313" key="3">
    <source>
        <dbReference type="EMBL" id="KAF8909245.1"/>
    </source>
</evidence>
<dbReference type="SUPFAM" id="SSF51735">
    <property type="entry name" value="NAD(P)-binding Rossmann-fold domains"/>
    <property type="match status" value="1"/>
</dbReference>
<dbReference type="AlphaFoldDB" id="A0A9P5NYL6"/>
<organism evidence="3 4">
    <name type="scientific">Gymnopilus junonius</name>
    <name type="common">Spectacular rustgill mushroom</name>
    <name type="synonym">Gymnopilus spectabilis subsp. junonius</name>
    <dbReference type="NCBI Taxonomy" id="109634"/>
    <lineage>
        <taxon>Eukaryota</taxon>
        <taxon>Fungi</taxon>
        <taxon>Dikarya</taxon>
        <taxon>Basidiomycota</taxon>
        <taxon>Agaricomycotina</taxon>
        <taxon>Agaricomycetes</taxon>
        <taxon>Agaricomycetidae</taxon>
        <taxon>Agaricales</taxon>
        <taxon>Agaricineae</taxon>
        <taxon>Hymenogastraceae</taxon>
        <taxon>Gymnopilus</taxon>
    </lineage>
</organism>
<dbReference type="Proteomes" id="UP000724874">
    <property type="component" value="Unassembled WGS sequence"/>
</dbReference>
<comment type="caution">
    <text evidence="3">The sequence shown here is derived from an EMBL/GenBank/DDBJ whole genome shotgun (WGS) entry which is preliminary data.</text>
</comment>
<dbReference type="EMBL" id="JADNYJ010000009">
    <property type="protein sequence ID" value="KAF8909245.1"/>
    <property type="molecule type" value="Genomic_DNA"/>
</dbReference>
<evidence type="ECO:0000313" key="4">
    <source>
        <dbReference type="Proteomes" id="UP000724874"/>
    </source>
</evidence>
<dbReference type="OrthoDB" id="2898509at2759"/>
<accession>A0A9P5NYL6</accession>
<dbReference type="GO" id="GO:0016491">
    <property type="term" value="F:oxidoreductase activity"/>
    <property type="evidence" value="ECO:0007669"/>
    <property type="project" value="UniProtKB-KW"/>
</dbReference>
<protein>
    <submittedName>
        <fullName evidence="3">Uncharacterized protein</fullName>
    </submittedName>
</protein>
<proteinExistence type="predicted"/>
<dbReference type="InterPro" id="IPR036291">
    <property type="entry name" value="NAD(P)-bd_dom_sf"/>
</dbReference>
<feature type="region of interest" description="Disordered" evidence="2">
    <location>
        <begin position="254"/>
        <end position="273"/>
    </location>
</feature>
<evidence type="ECO:0000256" key="2">
    <source>
        <dbReference type="SAM" id="MobiDB-lite"/>
    </source>
</evidence>
<name>A0A9P5NYL6_GYMJU</name>
<evidence type="ECO:0000256" key="1">
    <source>
        <dbReference type="ARBA" id="ARBA00023002"/>
    </source>
</evidence>